<dbReference type="SUPFAM" id="SSF46626">
    <property type="entry name" value="Cytochrome c"/>
    <property type="match status" value="1"/>
</dbReference>
<reference evidence="2" key="1">
    <citation type="submission" date="2018-05" db="EMBL/GenBank/DDBJ databases">
        <authorList>
            <person name="Lanie J.A."/>
            <person name="Ng W.-L."/>
            <person name="Kazmierczak K.M."/>
            <person name="Andrzejewski T.M."/>
            <person name="Davidsen T.M."/>
            <person name="Wayne K.J."/>
            <person name="Tettelin H."/>
            <person name="Glass J.I."/>
            <person name="Rusch D."/>
            <person name="Podicherti R."/>
            <person name="Tsui H.-C.T."/>
            <person name="Winkler M.E."/>
        </authorList>
    </citation>
    <scope>NUCLEOTIDE SEQUENCE</scope>
</reference>
<evidence type="ECO:0000313" key="2">
    <source>
        <dbReference type="EMBL" id="SVE33164.1"/>
    </source>
</evidence>
<dbReference type="GO" id="GO:0020037">
    <property type="term" value="F:heme binding"/>
    <property type="evidence" value="ECO:0007669"/>
    <property type="project" value="InterPro"/>
</dbReference>
<sequence>MPLIKFIIIIATLATPIVAEGIIEFNKDIRPIFSDHCFSCHGPDKRARKADLRLDTYEGAIRDLGGYSAIVPGDPDKSE</sequence>
<dbReference type="EMBL" id="UINC01209930">
    <property type="protein sequence ID" value="SVE33164.1"/>
    <property type="molecule type" value="Genomic_DNA"/>
</dbReference>
<proteinExistence type="predicted"/>
<accession>A0A383CM09</accession>
<organism evidence="2">
    <name type="scientific">marine metagenome</name>
    <dbReference type="NCBI Taxonomy" id="408172"/>
    <lineage>
        <taxon>unclassified sequences</taxon>
        <taxon>metagenomes</taxon>
        <taxon>ecological metagenomes</taxon>
    </lineage>
</organism>
<feature type="non-terminal residue" evidence="2">
    <location>
        <position position="79"/>
    </location>
</feature>
<dbReference type="PANTHER" id="PTHR35889">
    <property type="entry name" value="CYCLOINULO-OLIGOSACCHARIDE FRUCTANOTRANSFERASE-RELATED"/>
    <property type="match status" value="1"/>
</dbReference>
<gene>
    <name evidence="2" type="ORF">METZ01_LOCUS486018</name>
</gene>
<dbReference type="InterPro" id="IPR036909">
    <property type="entry name" value="Cyt_c-like_dom_sf"/>
</dbReference>
<dbReference type="PANTHER" id="PTHR35889:SF3">
    <property type="entry name" value="F-BOX DOMAIN-CONTAINING PROTEIN"/>
    <property type="match status" value="1"/>
</dbReference>
<dbReference type="GO" id="GO:0009055">
    <property type="term" value="F:electron transfer activity"/>
    <property type="evidence" value="ECO:0007669"/>
    <property type="project" value="InterPro"/>
</dbReference>
<feature type="domain" description="Cytochrome C Planctomycete-type" evidence="1">
    <location>
        <begin position="37"/>
        <end position="79"/>
    </location>
</feature>
<evidence type="ECO:0000259" key="1">
    <source>
        <dbReference type="Pfam" id="PF07635"/>
    </source>
</evidence>
<dbReference type="AlphaFoldDB" id="A0A383CM09"/>
<protein>
    <recommendedName>
        <fullName evidence="1">Cytochrome C Planctomycete-type domain-containing protein</fullName>
    </recommendedName>
</protein>
<dbReference type="Pfam" id="PF07635">
    <property type="entry name" value="PSCyt1"/>
    <property type="match status" value="1"/>
</dbReference>
<dbReference type="InterPro" id="IPR011429">
    <property type="entry name" value="Cyt_c_Planctomycete-type"/>
</dbReference>
<name>A0A383CM09_9ZZZZ</name>